<dbReference type="Proteomes" id="UP001500620">
    <property type="component" value="Unassembled WGS sequence"/>
</dbReference>
<sequence length="110" mass="12609">MDRGTDPVDHPGDDAPDRSLLARLLFDEVPPLYPHEREAMFAHTFDPASADPPTEWTIPEPQVHHDEHSWVHQEPSWWDDGGHTGVDHPPADHHDHYLHHDHFGDFGDLP</sequence>
<name>A0ABP8D7E2_9ACTN</name>
<feature type="region of interest" description="Disordered" evidence="1">
    <location>
        <begin position="45"/>
        <end position="69"/>
    </location>
</feature>
<keyword evidence="3" id="KW-1185">Reference proteome</keyword>
<reference evidence="3" key="1">
    <citation type="journal article" date="2019" name="Int. J. Syst. Evol. Microbiol.">
        <title>The Global Catalogue of Microorganisms (GCM) 10K type strain sequencing project: providing services to taxonomists for standard genome sequencing and annotation.</title>
        <authorList>
            <consortium name="The Broad Institute Genomics Platform"/>
            <consortium name="The Broad Institute Genome Sequencing Center for Infectious Disease"/>
            <person name="Wu L."/>
            <person name="Ma J."/>
        </authorList>
    </citation>
    <scope>NUCLEOTIDE SEQUENCE [LARGE SCALE GENOMIC DNA]</scope>
    <source>
        <strain evidence="3">JCM 17441</strain>
    </source>
</reference>
<accession>A0ABP8D7E2</accession>
<dbReference type="RefSeq" id="WP_345127386.1">
    <property type="nucleotide sequence ID" value="NZ_BAABAT010000007.1"/>
</dbReference>
<proteinExistence type="predicted"/>
<dbReference type="EMBL" id="BAABAT010000007">
    <property type="protein sequence ID" value="GAA4249134.1"/>
    <property type="molecule type" value="Genomic_DNA"/>
</dbReference>
<protein>
    <submittedName>
        <fullName evidence="2">Uncharacterized protein</fullName>
    </submittedName>
</protein>
<organism evidence="2 3">
    <name type="scientific">Dactylosporangium darangshiense</name>
    <dbReference type="NCBI Taxonomy" id="579108"/>
    <lineage>
        <taxon>Bacteria</taxon>
        <taxon>Bacillati</taxon>
        <taxon>Actinomycetota</taxon>
        <taxon>Actinomycetes</taxon>
        <taxon>Micromonosporales</taxon>
        <taxon>Micromonosporaceae</taxon>
        <taxon>Dactylosporangium</taxon>
    </lineage>
</organism>
<comment type="caution">
    <text evidence="2">The sequence shown here is derived from an EMBL/GenBank/DDBJ whole genome shotgun (WGS) entry which is preliminary data.</text>
</comment>
<evidence type="ECO:0000313" key="2">
    <source>
        <dbReference type="EMBL" id="GAA4249134.1"/>
    </source>
</evidence>
<gene>
    <name evidence="2" type="ORF">GCM10022255_031870</name>
</gene>
<evidence type="ECO:0000256" key="1">
    <source>
        <dbReference type="SAM" id="MobiDB-lite"/>
    </source>
</evidence>
<evidence type="ECO:0000313" key="3">
    <source>
        <dbReference type="Proteomes" id="UP001500620"/>
    </source>
</evidence>